<gene>
    <name evidence="2" type="ORF">SAMN05216368_102252</name>
</gene>
<evidence type="ECO:0000256" key="1">
    <source>
        <dbReference type="SAM" id="Phobius"/>
    </source>
</evidence>
<evidence type="ECO:0000313" key="2">
    <source>
        <dbReference type="EMBL" id="SDM79373.1"/>
    </source>
</evidence>
<accession>A0A5E9GRG9</accession>
<proteinExistence type="predicted"/>
<name>A0A5E9GRG9_9MICO</name>
<feature type="transmembrane region" description="Helical" evidence="1">
    <location>
        <begin position="50"/>
        <end position="67"/>
    </location>
</feature>
<dbReference type="EMBL" id="FNIB01000002">
    <property type="protein sequence ID" value="SDM79373.1"/>
    <property type="molecule type" value="Genomic_DNA"/>
</dbReference>
<keyword evidence="1" id="KW-1133">Transmembrane helix</keyword>
<reference evidence="2 3" key="1">
    <citation type="submission" date="2016-10" db="EMBL/GenBank/DDBJ databases">
        <authorList>
            <person name="Varghese N."/>
            <person name="Submissions S."/>
        </authorList>
    </citation>
    <scope>NUCLEOTIDE SEQUENCE [LARGE SCALE GENOMIC DNA]</scope>
    <source>
        <strain evidence="2 3">CGMCC 1.11215</strain>
    </source>
</reference>
<dbReference type="Proteomes" id="UP000199639">
    <property type="component" value="Unassembled WGS sequence"/>
</dbReference>
<evidence type="ECO:0000313" key="3">
    <source>
        <dbReference type="Proteomes" id="UP000199639"/>
    </source>
</evidence>
<keyword evidence="1" id="KW-0812">Transmembrane</keyword>
<dbReference type="AlphaFoldDB" id="A0A5E9GRG9"/>
<sequence length="81" mass="8697">MTGREWSEKMDDDARLAAAQLIRNRVGWVSLAAAALFAVFGVVFDQGALLALSAACGSAFLWTLLPVRVSRSQSKDDAPTQ</sequence>
<organism evidence="2 3">
    <name type="scientific">Cryobacterium flavum</name>
    <dbReference type="NCBI Taxonomy" id="1424659"/>
    <lineage>
        <taxon>Bacteria</taxon>
        <taxon>Bacillati</taxon>
        <taxon>Actinomycetota</taxon>
        <taxon>Actinomycetes</taxon>
        <taxon>Micrococcales</taxon>
        <taxon>Microbacteriaceae</taxon>
        <taxon>Cryobacterium</taxon>
    </lineage>
</organism>
<protein>
    <submittedName>
        <fullName evidence="2">Uncharacterized protein</fullName>
    </submittedName>
</protein>
<feature type="transmembrane region" description="Helical" evidence="1">
    <location>
        <begin position="26"/>
        <end position="44"/>
    </location>
</feature>
<keyword evidence="1" id="KW-0472">Membrane</keyword>